<dbReference type="KEGG" id="svt:SVTN_12285"/>
<protein>
    <submittedName>
        <fullName evidence="1">Uncharacterized protein</fullName>
    </submittedName>
</protein>
<dbReference type="HOGENOM" id="CLU_2884240_0_0_11"/>
<dbReference type="STRING" id="362257.SVTN_12285"/>
<proteinExistence type="predicted"/>
<dbReference type="RefSeq" id="WP_041129123.1">
    <property type="nucleotide sequence ID" value="NZ_CP010407.1"/>
</dbReference>
<organism evidence="1 2">
    <name type="scientific">Streptomyces vietnamensis</name>
    <dbReference type="NCBI Taxonomy" id="362257"/>
    <lineage>
        <taxon>Bacteria</taxon>
        <taxon>Bacillati</taxon>
        <taxon>Actinomycetota</taxon>
        <taxon>Actinomycetes</taxon>
        <taxon>Kitasatosporales</taxon>
        <taxon>Streptomycetaceae</taxon>
        <taxon>Streptomyces</taxon>
    </lineage>
</organism>
<name>A0A0B5I5Y6_9ACTN</name>
<accession>A0A0B5I5Y6</accession>
<dbReference type="Proteomes" id="UP000031774">
    <property type="component" value="Chromosome"/>
</dbReference>
<keyword evidence="2" id="KW-1185">Reference proteome</keyword>
<reference evidence="1 2" key="1">
    <citation type="submission" date="2014-12" db="EMBL/GenBank/DDBJ databases">
        <title>Complete genome sequence of Streptomyces vietnamensis strain GIMV4.0001, a genetic manipulable producer of the benzoisochromanequinone antibiotic granaticin.</title>
        <authorList>
            <person name="Deng M.R."/>
            <person name="Guo J."/>
            <person name="Ma L.Y."/>
            <person name="Feng G.D."/>
            <person name="Mo C.Y."/>
            <person name="Zhu H.H."/>
        </authorList>
    </citation>
    <scope>NUCLEOTIDE SEQUENCE [LARGE SCALE GENOMIC DNA]</scope>
    <source>
        <strain evidence="2">GIMV4.0001</strain>
    </source>
</reference>
<dbReference type="EMBL" id="CP010407">
    <property type="protein sequence ID" value="AJF65078.1"/>
    <property type="molecule type" value="Genomic_DNA"/>
</dbReference>
<gene>
    <name evidence="1" type="ORF">SVTN_12285</name>
</gene>
<evidence type="ECO:0000313" key="1">
    <source>
        <dbReference type="EMBL" id="AJF65078.1"/>
    </source>
</evidence>
<dbReference type="AlphaFoldDB" id="A0A0B5I5Y6"/>
<sequence>MFVDLRVDLPVKSAAFLASLVLGIILVLSPAAGAGVPEQAWLFLGALAALGAGPRGGAGRAGR</sequence>
<evidence type="ECO:0000313" key="2">
    <source>
        <dbReference type="Proteomes" id="UP000031774"/>
    </source>
</evidence>